<protein>
    <submittedName>
        <fullName evidence="6">LysR family transcriptional regulator</fullName>
    </submittedName>
</protein>
<dbReference type="Gene3D" id="3.40.190.290">
    <property type="match status" value="1"/>
</dbReference>
<dbReference type="AlphaFoldDB" id="A0A2N7WT40"/>
<dbReference type="CDD" id="cd08474">
    <property type="entry name" value="PBP2_CrgA_like_5"/>
    <property type="match status" value="1"/>
</dbReference>
<dbReference type="RefSeq" id="WP_018441858.1">
    <property type="nucleotide sequence ID" value="NZ_KB890180.1"/>
</dbReference>
<comment type="caution">
    <text evidence="6">The sequence shown here is derived from an EMBL/GenBank/DDBJ whole genome shotgun (WGS) entry which is preliminary data.</text>
</comment>
<keyword evidence="2" id="KW-0805">Transcription regulation</keyword>
<reference evidence="6 7" key="1">
    <citation type="submission" date="2018-01" db="EMBL/GenBank/DDBJ databases">
        <title>Whole genome analyses suggest that Burkholderia sensu lato contains two further novel genera in the rhizoxinica-symbiotica group Mycetohabitans gen. nov., and Trinickia gen. nov.: implications for the evolution of diazotrophy and nodulation in the Burkholderiaceae.</title>
        <authorList>
            <person name="Estrada-de los Santos P."/>
            <person name="Palmer M."/>
            <person name="Chavez-Ramirez B."/>
            <person name="Beukes C."/>
            <person name="Steenkamp E.T."/>
            <person name="Hirsch A.M."/>
            <person name="Manyaka P."/>
            <person name="Maluk M."/>
            <person name="Lafos M."/>
            <person name="Crook M."/>
            <person name="Gross E."/>
            <person name="Simon M.F."/>
            <person name="Bueno dos Reis Junior F."/>
            <person name="Poole P.S."/>
            <person name="Venter S.N."/>
            <person name="James E.K."/>
        </authorList>
    </citation>
    <scope>NUCLEOTIDE SEQUENCE [LARGE SCALE GENOMIC DNA]</scope>
    <source>
        <strain evidence="6 7">JPY 581</strain>
    </source>
</reference>
<organism evidence="6 7">
    <name type="scientific">Trinickia symbiotica</name>
    <dbReference type="NCBI Taxonomy" id="863227"/>
    <lineage>
        <taxon>Bacteria</taxon>
        <taxon>Pseudomonadati</taxon>
        <taxon>Pseudomonadota</taxon>
        <taxon>Betaproteobacteria</taxon>
        <taxon>Burkholderiales</taxon>
        <taxon>Burkholderiaceae</taxon>
        <taxon>Trinickia</taxon>
    </lineage>
</organism>
<dbReference type="SUPFAM" id="SSF53850">
    <property type="entry name" value="Periplasmic binding protein-like II"/>
    <property type="match status" value="1"/>
</dbReference>
<evidence type="ECO:0000256" key="2">
    <source>
        <dbReference type="ARBA" id="ARBA00023015"/>
    </source>
</evidence>
<evidence type="ECO:0000256" key="1">
    <source>
        <dbReference type="ARBA" id="ARBA00009437"/>
    </source>
</evidence>
<keyword evidence="4" id="KW-0804">Transcription</keyword>
<keyword evidence="3" id="KW-0238">DNA-binding</keyword>
<dbReference type="PANTHER" id="PTHR30537">
    <property type="entry name" value="HTH-TYPE TRANSCRIPTIONAL REGULATOR"/>
    <property type="match status" value="1"/>
</dbReference>
<dbReference type="FunFam" id="1.10.10.10:FF:000001">
    <property type="entry name" value="LysR family transcriptional regulator"/>
    <property type="match status" value="1"/>
</dbReference>
<accession>A0A2N7WT40</accession>
<dbReference type="InterPro" id="IPR005119">
    <property type="entry name" value="LysR_subst-bd"/>
</dbReference>
<comment type="similarity">
    <text evidence="1">Belongs to the LysR transcriptional regulatory family.</text>
</comment>
<dbReference type="Pfam" id="PF00126">
    <property type="entry name" value="HTH_1"/>
    <property type="match status" value="1"/>
</dbReference>
<dbReference type="InterPro" id="IPR058163">
    <property type="entry name" value="LysR-type_TF_proteobact-type"/>
</dbReference>
<dbReference type="InterPro" id="IPR036390">
    <property type="entry name" value="WH_DNA-bd_sf"/>
</dbReference>
<dbReference type="Pfam" id="PF03466">
    <property type="entry name" value="LysR_substrate"/>
    <property type="match status" value="1"/>
</dbReference>
<dbReference type="GO" id="GO:0043565">
    <property type="term" value="F:sequence-specific DNA binding"/>
    <property type="evidence" value="ECO:0007669"/>
    <property type="project" value="TreeGrafter"/>
</dbReference>
<dbReference type="Gene3D" id="1.10.10.10">
    <property type="entry name" value="Winged helix-like DNA-binding domain superfamily/Winged helix DNA-binding domain"/>
    <property type="match status" value="1"/>
</dbReference>
<dbReference type="FunFam" id="3.40.190.290:FF:000012">
    <property type="entry name" value="Transcriptional regulator, LysR family"/>
    <property type="match status" value="1"/>
</dbReference>
<dbReference type="GO" id="GO:0003700">
    <property type="term" value="F:DNA-binding transcription factor activity"/>
    <property type="evidence" value="ECO:0007669"/>
    <property type="project" value="InterPro"/>
</dbReference>
<evidence type="ECO:0000256" key="3">
    <source>
        <dbReference type="ARBA" id="ARBA00023125"/>
    </source>
</evidence>
<dbReference type="PANTHER" id="PTHR30537:SF1">
    <property type="entry name" value="HTH-TYPE TRANSCRIPTIONAL REGULATOR PGRR"/>
    <property type="match status" value="1"/>
</dbReference>
<evidence type="ECO:0000259" key="5">
    <source>
        <dbReference type="PROSITE" id="PS50931"/>
    </source>
</evidence>
<dbReference type="STRING" id="863227.GCA_000373005_03274"/>
<dbReference type="InterPro" id="IPR000847">
    <property type="entry name" value="LysR_HTH_N"/>
</dbReference>
<dbReference type="EMBL" id="PNYC01000021">
    <property type="protein sequence ID" value="PMS32643.1"/>
    <property type="molecule type" value="Genomic_DNA"/>
</dbReference>
<dbReference type="PROSITE" id="PS50931">
    <property type="entry name" value="HTH_LYSR"/>
    <property type="match status" value="1"/>
</dbReference>
<evidence type="ECO:0000313" key="6">
    <source>
        <dbReference type="EMBL" id="PMS32643.1"/>
    </source>
</evidence>
<name>A0A2N7WT40_9BURK</name>
<dbReference type="SUPFAM" id="SSF46785">
    <property type="entry name" value="Winged helix' DNA-binding domain"/>
    <property type="match status" value="1"/>
</dbReference>
<proteinExistence type="inferred from homology"/>
<dbReference type="Proteomes" id="UP000235777">
    <property type="component" value="Unassembled WGS sequence"/>
</dbReference>
<keyword evidence="7" id="KW-1185">Reference proteome</keyword>
<feature type="domain" description="HTH lysR-type" evidence="5">
    <location>
        <begin position="4"/>
        <end position="61"/>
    </location>
</feature>
<gene>
    <name evidence="6" type="ORF">C0Z20_26095</name>
</gene>
<dbReference type="PRINTS" id="PR00039">
    <property type="entry name" value="HTHLYSR"/>
</dbReference>
<dbReference type="GO" id="GO:0006351">
    <property type="term" value="P:DNA-templated transcription"/>
    <property type="evidence" value="ECO:0007669"/>
    <property type="project" value="TreeGrafter"/>
</dbReference>
<evidence type="ECO:0000313" key="7">
    <source>
        <dbReference type="Proteomes" id="UP000235777"/>
    </source>
</evidence>
<dbReference type="InterPro" id="IPR036388">
    <property type="entry name" value="WH-like_DNA-bd_sf"/>
</dbReference>
<dbReference type="OrthoDB" id="5525645at2"/>
<evidence type="ECO:0000256" key="4">
    <source>
        <dbReference type="ARBA" id="ARBA00023163"/>
    </source>
</evidence>
<sequence>MLRENLADLQAFVTVARERSFTRAAAQLGISRSALSHAMRTLEKRIGLRLLTRTTRSVSTTEAGARLLATLEPRLAEIDSELAALGALRESPSGRVRISAADYAIKEILWPRLAPLMTTHPDIEIELSIDYGLTDIVEKGFDAGVRAGDQVAKDMVAVLIAPDLCLSVVASPRYLAGRDMPRTPDDLLRHRCINLRLPTYGALAPWELEKEGKTITVRAEGPAVFNSVYPVLQAAIDDAGLAFVPLDLAQPHINAGRLVPLLNDWWPRFSAYLYYPSSRQASRAFSVVLDALRYRN</sequence>